<sequence length="234" mass="25851">MTGRAVSILRRLSSAFRQDTESNNYKLIKINADELDEIDAVIDEIIRAHNLEHSSGQSLDFLAELLELERNERSDDDFRSLIAATAVFRKSNGTIADIKNVVSLITGVSTDDIVVHEDGGNSFSIELKSINLNAFSLTIFNENVDKTRAAGVKYLAEDLVMILNSLWEVHRTREGGLIYIRTSSFQYGLSTFGEAPYGDPCESHLVSPGSVTMINKVYGYGLTEYGSNYGDPGI</sequence>
<keyword evidence="2" id="KW-1185">Reference proteome</keyword>
<dbReference type="OrthoDB" id="374344at2157"/>
<dbReference type="HOGENOM" id="CLU_1182890_0_0_2"/>
<proteinExistence type="predicted"/>
<dbReference type="STRING" id="679926.Mpet_1454"/>
<dbReference type="RefSeq" id="WP_013329390.1">
    <property type="nucleotide sequence ID" value="NC_014507.1"/>
</dbReference>
<dbReference type="eggNOG" id="arCOG10698">
    <property type="taxonomic scope" value="Archaea"/>
</dbReference>
<evidence type="ECO:0000313" key="1">
    <source>
        <dbReference type="EMBL" id="ADN36213.1"/>
    </source>
</evidence>
<evidence type="ECO:0000313" key="2">
    <source>
        <dbReference type="Proteomes" id="UP000006565"/>
    </source>
</evidence>
<dbReference type="KEGG" id="mpi:Mpet_1454"/>
<protein>
    <submittedName>
        <fullName evidence="1">Uncharacterized protein</fullName>
    </submittedName>
</protein>
<dbReference type="EMBL" id="CP002117">
    <property type="protein sequence ID" value="ADN36213.1"/>
    <property type="molecule type" value="Genomic_DNA"/>
</dbReference>
<dbReference type="Proteomes" id="UP000006565">
    <property type="component" value="Chromosome"/>
</dbReference>
<organism evidence="1 2">
    <name type="scientific">Methanolacinia petrolearia (strain DSM 11571 / OCM 486 / SEBR 4847)</name>
    <name type="common">Methanoplanus petrolearius</name>
    <dbReference type="NCBI Taxonomy" id="679926"/>
    <lineage>
        <taxon>Archaea</taxon>
        <taxon>Methanobacteriati</taxon>
        <taxon>Methanobacteriota</taxon>
        <taxon>Stenosarchaea group</taxon>
        <taxon>Methanomicrobia</taxon>
        <taxon>Methanomicrobiales</taxon>
        <taxon>Methanomicrobiaceae</taxon>
        <taxon>Methanolacinia</taxon>
    </lineage>
</organism>
<gene>
    <name evidence="1" type="ordered locus">Mpet_1454</name>
</gene>
<accession>E1RFI3</accession>
<dbReference type="GeneID" id="9743924"/>
<name>E1RFI3_METP4</name>
<dbReference type="AlphaFoldDB" id="E1RFI3"/>
<reference evidence="1 2" key="1">
    <citation type="journal article" date="2010" name="Stand. Genomic Sci.">
        <title>Complete genome sequence of Methanoplanus petrolearius type strain (SEBR 4847).</title>
        <authorList>
            <person name="Brambilla E."/>
            <person name="Djao O.D."/>
            <person name="Daligault H."/>
            <person name="Lapidus A."/>
            <person name="Lucas S."/>
            <person name="Hammon N."/>
            <person name="Nolan M."/>
            <person name="Tice H."/>
            <person name="Cheng J.F."/>
            <person name="Han C."/>
            <person name="Tapia R."/>
            <person name="Goodwin L."/>
            <person name="Pitluck S."/>
            <person name="Liolios K."/>
            <person name="Ivanova N."/>
            <person name="Mavromatis K."/>
            <person name="Mikhailova N."/>
            <person name="Pati A."/>
            <person name="Chen A."/>
            <person name="Palaniappan K."/>
            <person name="Land M."/>
            <person name="Hauser L."/>
            <person name="Chang Y.J."/>
            <person name="Jeffries C.D."/>
            <person name="Rohde M."/>
            <person name="Spring S."/>
            <person name="Sikorski J."/>
            <person name="Goker M."/>
            <person name="Woyke T."/>
            <person name="Bristow J."/>
            <person name="Eisen J.A."/>
            <person name="Markowitz V."/>
            <person name="Hugenholtz P."/>
            <person name="Kyrpides N.C."/>
            <person name="Klenk H.P."/>
        </authorList>
    </citation>
    <scope>NUCLEOTIDE SEQUENCE [LARGE SCALE GENOMIC DNA]</scope>
    <source>
        <strain evidence="2">DSM 11571 / OCM 486 / SEBR 4847</strain>
    </source>
</reference>